<dbReference type="GO" id="GO:0120053">
    <property type="term" value="F:ribitol beta-1,4-xylosyltransferase activity"/>
    <property type="evidence" value="ECO:0007669"/>
    <property type="project" value="InterPro"/>
</dbReference>
<accession>A0A418VKU3</accession>
<name>A0A418VKU3_9PROT</name>
<dbReference type="OrthoDB" id="8435943at2"/>
<dbReference type="Proteomes" id="UP000283458">
    <property type="component" value="Unassembled WGS sequence"/>
</dbReference>
<dbReference type="PANTHER" id="PTHR15576:SF1">
    <property type="entry name" value="RIBITOL-5-PHOSPHATE XYLOSYLTRANSFERASE 1"/>
    <property type="match status" value="1"/>
</dbReference>
<dbReference type="RefSeq" id="WP_119834118.1">
    <property type="nucleotide sequence ID" value="NZ_QYUL01000006.1"/>
</dbReference>
<reference evidence="1 2" key="1">
    <citation type="submission" date="2018-09" db="EMBL/GenBank/DDBJ databases">
        <authorList>
            <person name="Zhu H."/>
        </authorList>
    </citation>
    <scope>NUCLEOTIDE SEQUENCE [LARGE SCALE GENOMIC DNA]</scope>
    <source>
        <strain evidence="1 2">K2W22B-5</strain>
    </source>
</reference>
<dbReference type="AlphaFoldDB" id="A0A418VKU3"/>
<dbReference type="InterPro" id="IPR055286">
    <property type="entry name" value="RXYLT1-like"/>
</dbReference>
<dbReference type="PANTHER" id="PTHR15576">
    <property type="entry name" value="RIBITOL-5-PHOSPHATE XYLOSYLTRANSFERASE 1"/>
    <property type="match status" value="1"/>
</dbReference>
<comment type="caution">
    <text evidence="1">The sequence shown here is derived from an EMBL/GenBank/DDBJ whole genome shotgun (WGS) entry which is preliminary data.</text>
</comment>
<dbReference type="GO" id="GO:0035269">
    <property type="term" value="P:protein O-linked glycosylation via mannose"/>
    <property type="evidence" value="ECO:0007669"/>
    <property type="project" value="InterPro"/>
</dbReference>
<gene>
    <name evidence="1" type="ORF">D3877_28150</name>
</gene>
<protein>
    <submittedName>
        <fullName evidence="1">Uncharacterized protein</fullName>
    </submittedName>
</protein>
<dbReference type="EMBL" id="QYUL01000006">
    <property type="protein sequence ID" value="RJF76765.1"/>
    <property type="molecule type" value="Genomic_DNA"/>
</dbReference>
<evidence type="ECO:0000313" key="2">
    <source>
        <dbReference type="Proteomes" id="UP000283458"/>
    </source>
</evidence>
<keyword evidence="2" id="KW-1185">Reference proteome</keyword>
<proteinExistence type="predicted"/>
<sequence length="632" mass="70320">MTHAILFVHLGDALPACLDDALAQARLFNMCDIVLVANAAALAATPPDPALGIRVVLVEDLPISPALAKFRAAATTDRAFRFGFWTYVIERFFLVETAMESLGLSNVIHLESDNLLYADIGPLCATLERLYPGLAAPFDNDQRGIAGILYVRNAAALGRFTHFVAEFFVRNPGTRINDMTLLGLFRQRFGLDCMDALPVVPADGPVPAGSLLGLAPTDPGLYTRHFDKLNAVFDTGALGQHLGGVDPRNVQGRRTVGFLNESAAYQASDYRFRLMPDAQGRRVPHLRARNQGDDAPFWPIINLHVHSKDLASFRSIPPRVVVPPPSPSPAEPADIPEAEIITGERLQALADVSVIDEATFAFHASLRHFPDIRLCRFQGPRHRLTVEGPDQLRVLQRASVIFVYTHLIDSFIRDVLPHLTQRFVLMSHNSDHRIGPQHRAFLDDVRLVHWFSQNAEVEHPKLSALPIGLANAQWPHGDTAALAAVARARRPKSGLLYANFEIRTNPVERQRVFNILKDKPFVTLTPPKPYRPYLEELASHRFCVSPPGNGPDCHRVWEALSLGVIPLVQSGTWMRSFADLPLVAVDRWEDVDEAFLERERQRILASPLRLGSVTLDHWRHRVRAAFAARPCP</sequence>
<evidence type="ECO:0000313" key="1">
    <source>
        <dbReference type="EMBL" id="RJF76765.1"/>
    </source>
</evidence>
<organism evidence="1 2">
    <name type="scientific">Azospirillum cavernae</name>
    <dbReference type="NCBI Taxonomy" id="2320860"/>
    <lineage>
        <taxon>Bacteria</taxon>
        <taxon>Pseudomonadati</taxon>
        <taxon>Pseudomonadota</taxon>
        <taxon>Alphaproteobacteria</taxon>
        <taxon>Rhodospirillales</taxon>
        <taxon>Azospirillaceae</taxon>
        <taxon>Azospirillum</taxon>
    </lineage>
</organism>